<reference evidence="1" key="1">
    <citation type="submission" date="2021-01" db="EMBL/GenBank/DDBJ databases">
        <authorList>
            <consortium name="Genoscope - CEA"/>
            <person name="William W."/>
        </authorList>
    </citation>
    <scope>NUCLEOTIDE SEQUENCE</scope>
</reference>
<sequence length="60" mass="6631">MAGVLLGTAIVCVKIINMLLRCQQAIQLNEISSYAHMLSGHEPVYISSKLEKNGTSWKLK</sequence>
<evidence type="ECO:0000313" key="1">
    <source>
        <dbReference type="EMBL" id="CAF2320388.1"/>
    </source>
</evidence>
<dbReference type="Proteomes" id="UP001295469">
    <property type="component" value="Chromosome A10"/>
</dbReference>
<name>A0A817AXP6_BRANA</name>
<proteinExistence type="predicted"/>
<protein>
    <submittedName>
        <fullName evidence="1">(rape) hypothetical protein</fullName>
    </submittedName>
</protein>
<accession>A0A817AXP6</accession>
<dbReference type="AlphaFoldDB" id="A0A817AXP6"/>
<dbReference type="EMBL" id="HG994364">
    <property type="protein sequence ID" value="CAF2320388.1"/>
    <property type="molecule type" value="Genomic_DNA"/>
</dbReference>
<organism evidence="1">
    <name type="scientific">Brassica napus</name>
    <name type="common">Rape</name>
    <dbReference type="NCBI Taxonomy" id="3708"/>
    <lineage>
        <taxon>Eukaryota</taxon>
        <taxon>Viridiplantae</taxon>
        <taxon>Streptophyta</taxon>
        <taxon>Embryophyta</taxon>
        <taxon>Tracheophyta</taxon>
        <taxon>Spermatophyta</taxon>
        <taxon>Magnoliopsida</taxon>
        <taxon>eudicotyledons</taxon>
        <taxon>Gunneridae</taxon>
        <taxon>Pentapetalae</taxon>
        <taxon>rosids</taxon>
        <taxon>malvids</taxon>
        <taxon>Brassicales</taxon>
        <taxon>Brassicaceae</taxon>
        <taxon>Brassiceae</taxon>
        <taxon>Brassica</taxon>
    </lineage>
</organism>
<gene>
    <name evidence="1" type="ORF">DARMORV10_A10P08340.1</name>
</gene>